<evidence type="ECO:0000256" key="2">
    <source>
        <dbReference type="ARBA" id="ARBA00023015"/>
    </source>
</evidence>
<dbReference type="Pfam" id="PF08281">
    <property type="entry name" value="Sigma70_r4_2"/>
    <property type="match status" value="1"/>
</dbReference>
<dbReference type="NCBIfam" id="TIGR02937">
    <property type="entry name" value="sigma70-ECF"/>
    <property type="match status" value="1"/>
</dbReference>
<comment type="similarity">
    <text evidence="1">Belongs to the sigma-70 factor family. ECF subfamily.</text>
</comment>
<keyword evidence="4" id="KW-0804">Transcription</keyword>
<dbReference type="EMBL" id="JBHSIU010000028">
    <property type="protein sequence ID" value="MFC5000903.1"/>
    <property type="molecule type" value="Genomic_DNA"/>
</dbReference>
<dbReference type="Gene3D" id="1.10.1740.10">
    <property type="match status" value="1"/>
</dbReference>
<evidence type="ECO:0000313" key="8">
    <source>
        <dbReference type="Proteomes" id="UP001595912"/>
    </source>
</evidence>
<dbReference type="RefSeq" id="WP_380117431.1">
    <property type="nucleotide sequence ID" value="NZ_JBHSIU010000028.1"/>
</dbReference>
<dbReference type="PANTHER" id="PTHR43133:SF25">
    <property type="entry name" value="RNA POLYMERASE SIGMA FACTOR RFAY-RELATED"/>
    <property type="match status" value="1"/>
</dbReference>
<organism evidence="7 8">
    <name type="scientific">Dactylosporangium cerinum</name>
    <dbReference type="NCBI Taxonomy" id="1434730"/>
    <lineage>
        <taxon>Bacteria</taxon>
        <taxon>Bacillati</taxon>
        <taxon>Actinomycetota</taxon>
        <taxon>Actinomycetes</taxon>
        <taxon>Micromonosporales</taxon>
        <taxon>Micromonosporaceae</taxon>
        <taxon>Dactylosporangium</taxon>
    </lineage>
</organism>
<dbReference type="InterPro" id="IPR014284">
    <property type="entry name" value="RNA_pol_sigma-70_dom"/>
</dbReference>
<evidence type="ECO:0000256" key="3">
    <source>
        <dbReference type="ARBA" id="ARBA00023082"/>
    </source>
</evidence>
<keyword evidence="3" id="KW-0731">Sigma factor</keyword>
<feature type="domain" description="RNA polymerase sigma-70 region 2" evidence="5">
    <location>
        <begin position="20"/>
        <end position="88"/>
    </location>
</feature>
<accession>A0ABV9W0G5</accession>
<dbReference type="InterPro" id="IPR036388">
    <property type="entry name" value="WH-like_DNA-bd_sf"/>
</dbReference>
<keyword evidence="2" id="KW-0805">Transcription regulation</keyword>
<dbReference type="Proteomes" id="UP001595912">
    <property type="component" value="Unassembled WGS sequence"/>
</dbReference>
<dbReference type="InterPro" id="IPR013325">
    <property type="entry name" value="RNA_pol_sigma_r2"/>
</dbReference>
<protein>
    <submittedName>
        <fullName evidence="7">RNA polymerase sigma factor</fullName>
    </submittedName>
</protein>
<keyword evidence="8" id="KW-1185">Reference proteome</keyword>
<evidence type="ECO:0000259" key="6">
    <source>
        <dbReference type="Pfam" id="PF08281"/>
    </source>
</evidence>
<evidence type="ECO:0000313" key="7">
    <source>
        <dbReference type="EMBL" id="MFC5000903.1"/>
    </source>
</evidence>
<evidence type="ECO:0000259" key="5">
    <source>
        <dbReference type="Pfam" id="PF04542"/>
    </source>
</evidence>
<dbReference type="Gene3D" id="1.10.10.10">
    <property type="entry name" value="Winged helix-like DNA-binding domain superfamily/Winged helix DNA-binding domain"/>
    <property type="match status" value="1"/>
</dbReference>
<sequence>MELPTRGQLRAGEPVAFGLLFDAYAGAVYQHAVRRTGDWVAAEEAVSLTFLEAWRLRERLLPEGGSCLPWLLGIATNVLRNLSRAARRHREALQRLPPRPSVPDFADDLVARMHDASRLAAARRALAKLRSAERDVFMLCVWSGLDYAAAAEALGVPVGTVRSRLSRSREKLRKLVDADVELGVGDGQVQDDRITSLKEPRR</sequence>
<dbReference type="InterPro" id="IPR007627">
    <property type="entry name" value="RNA_pol_sigma70_r2"/>
</dbReference>
<dbReference type="Pfam" id="PF04542">
    <property type="entry name" value="Sigma70_r2"/>
    <property type="match status" value="1"/>
</dbReference>
<dbReference type="InterPro" id="IPR013249">
    <property type="entry name" value="RNA_pol_sigma70_r4_t2"/>
</dbReference>
<comment type="caution">
    <text evidence="7">The sequence shown here is derived from an EMBL/GenBank/DDBJ whole genome shotgun (WGS) entry which is preliminary data.</text>
</comment>
<gene>
    <name evidence="7" type="ORF">ACFPIJ_24065</name>
</gene>
<dbReference type="InterPro" id="IPR013324">
    <property type="entry name" value="RNA_pol_sigma_r3/r4-like"/>
</dbReference>
<evidence type="ECO:0000256" key="4">
    <source>
        <dbReference type="ARBA" id="ARBA00023163"/>
    </source>
</evidence>
<reference evidence="8" key="1">
    <citation type="journal article" date="2019" name="Int. J. Syst. Evol. Microbiol.">
        <title>The Global Catalogue of Microorganisms (GCM) 10K type strain sequencing project: providing services to taxonomists for standard genome sequencing and annotation.</title>
        <authorList>
            <consortium name="The Broad Institute Genomics Platform"/>
            <consortium name="The Broad Institute Genome Sequencing Center for Infectious Disease"/>
            <person name="Wu L."/>
            <person name="Ma J."/>
        </authorList>
    </citation>
    <scope>NUCLEOTIDE SEQUENCE [LARGE SCALE GENOMIC DNA]</scope>
    <source>
        <strain evidence="8">CGMCC 4.7152</strain>
    </source>
</reference>
<dbReference type="InterPro" id="IPR039425">
    <property type="entry name" value="RNA_pol_sigma-70-like"/>
</dbReference>
<dbReference type="PANTHER" id="PTHR43133">
    <property type="entry name" value="RNA POLYMERASE ECF-TYPE SIGMA FACTO"/>
    <property type="match status" value="1"/>
</dbReference>
<name>A0ABV9W0G5_9ACTN</name>
<proteinExistence type="inferred from homology"/>
<feature type="domain" description="RNA polymerase sigma factor 70 region 4 type 2" evidence="6">
    <location>
        <begin position="121"/>
        <end position="172"/>
    </location>
</feature>
<dbReference type="CDD" id="cd06171">
    <property type="entry name" value="Sigma70_r4"/>
    <property type="match status" value="1"/>
</dbReference>
<evidence type="ECO:0000256" key="1">
    <source>
        <dbReference type="ARBA" id="ARBA00010641"/>
    </source>
</evidence>
<dbReference type="SUPFAM" id="SSF88946">
    <property type="entry name" value="Sigma2 domain of RNA polymerase sigma factors"/>
    <property type="match status" value="1"/>
</dbReference>
<dbReference type="SUPFAM" id="SSF88659">
    <property type="entry name" value="Sigma3 and sigma4 domains of RNA polymerase sigma factors"/>
    <property type="match status" value="1"/>
</dbReference>